<keyword evidence="1" id="KW-0472">Membrane</keyword>
<evidence type="ECO:0000313" key="3">
    <source>
        <dbReference type="EMBL" id="RAR47875.1"/>
    </source>
</evidence>
<evidence type="ECO:0000259" key="2">
    <source>
        <dbReference type="Pfam" id="PF14317"/>
    </source>
</evidence>
<dbReference type="RefSeq" id="WP_112086148.1">
    <property type="nucleotide sequence ID" value="NZ_QLSV01000007.1"/>
</dbReference>
<accession>A0A328WRG3</accession>
<feature type="transmembrane region" description="Helical" evidence="1">
    <location>
        <begin position="62"/>
        <end position="80"/>
    </location>
</feature>
<feature type="domain" description="YcxB-like C-terminal" evidence="2">
    <location>
        <begin position="99"/>
        <end position="157"/>
    </location>
</feature>
<dbReference type="EMBL" id="QLSV01000007">
    <property type="protein sequence ID" value="RAR47875.1"/>
    <property type="molecule type" value="Genomic_DNA"/>
</dbReference>
<reference evidence="3 4" key="1">
    <citation type="submission" date="2018-06" db="EMBL/GenBank/DDBJ databases">
        <title>Genomic Encyclopedia of Type Strains, Phase III (KMG-III): the genomes of soil and plant-associated and newly described type strains.</title>
        <authorList>
            <person name="Whitman W."/>
        </authorList>
    </citation>
    <scope>NUCLEOTIDE SEQUENCE [LARGE SCALE GENOMIC DNA]</scope>
    <source>
        <strain evidence="3 4">CGMCC 1.12504</strain>
    </source>
</reference>
<protein>
    <submittedName>
        <fullName evidence="3">YcxB-like protein</fullName>
    </submittedName>
</protein>
<dbReference type="OrthoDB" id="1249483at2"/>
<dbReference type="Pfam" id="PF14317">
    <property type="entry name" value="YcxB"/>
    <property type="match status" value="1"/>
</dbReference>
<feature type="transmembrane region" description="Helical" evidence="1">
    <location>
        <begin position="31"/>
        <end position="50"/>
    </location>
</feature>
<proteinExistence type="predicted"/>
<keyword evidence="1" id="KW-1133">Transmembrane helix</keyword>
<sequence>MENEIIIKPSFDAKTVCLASFHIIVGMKTKIIFSIFLMLLLFTVFFNFFTEGIDTFSILKPFIYLFLFVGLFAFSIYIITKKQISQNPKIKENISHILNNEYFQEKGESFEIKYFWKEVIKIVEKKDFFLIFIAKNKAIVIKKIDLKNNQYNELNELFKSLNLKK</sequence>
<dbReference type="Proteomes" id="UP000249518">
    <property type="component" value="Unassembled WGS sequence"/>
</dbReference>
<dbReference type="InterPro" id="IPR025588">
    <property type="entry name" value="YcxB-like_C"/>
</dbReference>
<evidence type="ECO:0000313" key="4">
    <source>
        <dbReference type="Proteomes" id="UP000249518"/>
    </source>
</evidence>
<comment type="caution">
    <text evidence="3">The sequence shown here is derived from an EMBL/GenBank/DDBJ whole genome shotgun (WGS) entry which is preliminary data.</text>
</comment>
<keyword evidence="1" id="KW-0812">Transmembrane</keyword>
<gene>
    <name evidence="3" type="ORF">B0I10_107154</name>
</gene>
<organism evidence="3 4">
    <name type="scientific">Flavobacterium lacus</name>
    <dbReference type="NCBI Taxonomy" id="1353778"/>
    <lineage>
        <taxon>Bacteria</taxon>
        <taxon>Pseudomonadati</taxon>
        <taxon>Bacteroidota</taxon>
        <taxon>Flavobacteriia</taxon>
        <taxon>Flavobacteriales</taxon>
        <taxon>Flavobacteriaceae</taxon>
        <taxon>Flavobacterium</taxon>
    </lineage>
</organism>
<dbReference type="AlphaFoldDB" id="A0A328WRG3"/>
<keyword evidence="4" id="KW-1185">Reference proteome</keyword>
<name>A0A328WRG3_9FLAO</name>
<evidence type="ECO:0000256" key="1">
    <source>
        <dbReference type="SAM" id="Phobius"/>
    </source>
</evidence>